<dbReference type="AlphaFoldDB" id="A0AAE4Z638"/>
<feature type="domain" description="MotA/TolQ/ExbB proton channel" evidence="10">
    <location>
        <begin position="76"/>
        <end position="199"/>
    </location>
</feature>
<evidence type="ECO:0000256" key="9">
    <source>
        <dbReference type="SAM" id="Phobius"/>
    </source>
</evidence>
<dbReference type="Pfam" id="PF01618">
    <property type="entry name" value="MotA_ExbB"/>
    <property type="match status" value="1"/>
</dbReference>
<keyword evidence="5 8" id="KW-0653">Protein transport</keyword>
<proteinExistence type="inferred from homology"/>
<evidence type="ECO:0000256" key="8">
    <source>
        <dbReference type="RuleBase" id="RU004057"/>
    </source>
</evidence>
<protein>
    <submittedName>
        <fullName evidence="11">MotA/TolQ/ExbB proton channel family protein</fullName>
    </submittedName>
</protein>
<keyword evidence="4 9" id="KW-0812">Transmembrane</keyword>
<evidence type="ECO:0000259" key="10">
    <source>
        <dbReference type="Pfam" id="PF01618"/>
    </source>
</evidence>
<evidence type="ECO:0000256" key="5">
    <source>
        <dbReference type="ARBA" id="ARBA00022927"/>
    </source>
</evidence>
<sequence>MQSEAQYALLELFRDGGVFMYFLVLCSLLALGVMIAKFYLLFVAHRESKRLLDDVQEKSKSPDNIEGIIEMADETEGPVAAILSSGLRRVRERGQGDKDVEKAIQTTGSIELGFLERGMVVLATIANVAPMLGFLGTVAGMIVAFGAVAEAGQIEAALVAGGIKVALITTATGLTIAIPVNIAYNFFVTRIDQLIIDMDRGADIVLDMSALARARS</sequence>
<evidence type="ECO:0000313" key="12">
    <source>
        <dbReference type="Proteomes" id="UP000702544"/>
    </source>
</evidence>
<evidence type="ECO:0000256" key="7">
    <source>
        <dbReference type="ARBA" id="ARBA00023136"/>
    </source>
</evidence>
<accession>A0AAE4Z638</accession>
<reference evidence="11 12" key="1">
    <citation type="submission" date="2020-01" db="EMBL/GenBank/DDBJ databases">
        <title>Genomes assembled from Gulf of Kutch pelagic sediment metagenomes.</title>
        <authorList>
            <person name="Chandrashekar M."/>
            <person name="Mahajan M.S."/>
            <person name="Dave K.J."/>
            <person name="Vatsa P."/>
            <person name="Nathani N.M."/>
        </authorList>
    </citation>
    <scope>NUCLEOTIDE SEQUENCE [LARGE SCALE GENOMIC DNA]</scope>
    <source>
        <strain evidence="11">KS3-K002</strain>
    </source>
</reference>
<dbReference type="InterPro" id="IPR050790">
    <property type="entry name" value="ExbB/TolQ_transport"/>
</dbReference>
<name>A0AAE4Z638_9BACT</name>
<evidence type="ECO:0000256" key="3">
    <source>
        <dbReference type="ARBA" id="ARBA00022475"/>
    </source>
</evidence>
<comment type="subcellular location">
    <subcellularLocation>
        <location evidence="1">Cell membrane</location>
        <topology evidence="1">Multi-pass membrane protein</topology>
    </subcellularLocation>
    <subcellularLocation>
        <location evidence="8">Membrane</location>
        <topology evidence="8">Multi-pass membrane protein</topology>
    </subcellularLocation>
</comment>
<evidence type="ECO:0000313" key="11">
    <source>
        <dbReference type="EMBL" id="NIR74510.1"/>
    </source>
</evidence>
<keyword evidence="3" id="KW-1003">Cell membrane</keyword>
<dbReference type="GO" id="GO:0017038">
    <property type="term" value="P:protein import"/>
    <property type="evidence" value="ECO:0007669"/>
    <property type="project" value="TreeGrafter"/>
</dbReference>
<feature type="transmembrane region" description="Helical" evidence="9">
    <location>
        <begin position="20"/>
        <end position="42"/>
    </location>
</feature>
<dbReference type="GO" id="GO:0005886">
    <property type="term" value="C:plasma membrane"/>
    <property type="evidence" value="ECO:0007669"/>
    <property type="project" value="UniProtKB-SubCell"/>
</dbReference>
<evidence type="ECO:0000256" key="2">
    <source>
        <dbReference type="ARBA" id="ARBA00022448"/>
    </source>
</evidence>
<dbReference type="EMBL" id="JAACAK010000046">
    <property type="protein sequence ID" value="NIR74510.1"/>
    <property type="molecule type" value="Genomic_DNA"/>
</dbReference>
<keyword evidence="7 9" id="KW-0472">Membrane</keyword>
<dbReference type="PANTHER" id="PTHR30625">
    <property type="entry name" value="PROTEIN TOLQ"/>
    <property type="match status" value="1"/>
</dbReference>
<dbReference type="Proteomes" id="UP000702544">
    <property type="component" value="Unassembled WGS sequence"/>
</dbReference>
<comment type="caution">
    <text evidence="11">The sequence shown here is derived from an EMBL/GenBank/DDBJ whole genome shotgun (WGS) entry which is preliminary data.</text>
</comment>
<evidence type="ECO:0000256" key="1">
    <source>
        <dbReference type="ARBA" id="ARBA00004651"/>
    </source>
</evidence>
<keyword evidence="2 8" id="KW-0813">Transport</keyword>
<feature type="transmembrane region" description="Helical" evidence="9">
    <location>
        <begin position="165"/>
        <end position="188"/>
    </location>
</feature>
<feature type="transmembrane region" description="Helical" evidence="9">
    <location>
        <begin position="120"/>
        <end position="145"/>
    </location>
</feature>
<evidence type="ECO:0000256" key="6">
    <source>
        <dbReference type="ARBA" id="ARBA00022989"/>
    </source>
</evidence>
<keyword evidence="6 9" id="KW-1133">Transmembrane helix</keyword>
<dbReference type="PANTHER" id="PTHR30625:SF15">
    <property type="entry name" value="BIOPOLYMER TRANSPORT PROTEIN EXBB"/>
    <property type="match status" value="1"/>
</dbReference>
<evidence type="ECO:0000256" key="4">
    <source>
        <dbReference type="ARBA" id="ARBA00022692"/>
    </source>
</evidence>
<gene>
    <name evidence="11" type="ORF">GWO12_05290</name>
</gene>
<dbReference type="InterPro" id="IPR002898">
    <property type="entry name" value="MotA_ExbB_proton_chnl"/>
</dbReference>
<organism evidence="11 12">
    <name type="scientific">Candidatus Kutchimonas denitrificans</name>
    <dbReference type="NCBI Taxonomy" id="3056748"/>
    <lineage>
        <taxon>Bacteria</taxon>
        <taxon>Pseudomonadati</taxon>
        <taxon>Gemmatimonadota</taxon>
        <taxon>Gemmatimonadia</taxon>
        <taxon>Candidatus Palauibacterales</taxon>
        <taxon>Candidatus Palauibacteraceae</taxon>
        <taxon>Candidatus Kutchimonas</taxon>
    </lineage>
</organism>
<comment type="similarity">
    <text evidence="8">Belongs to the exbB/tolQ family.</text>
</comment>